<dbReference type="InterPro" id="IPR036388">
    <property type="entry name" value="WH-like_DNA-bd_sf"/>
</dbReference>
<dbReference type="InterPro" id="IPR000835">
    <property type="entry name" value="HTH_MarR-typ"/>
</dbReference>
<evidence type="ECO:0000313" key="3">
    <source>
        <dbReference type="Proteomes" id="UP001501594"/>
    </source>
</evidence>
<dbReference type="InterPro" id="IPR039422">
    <property type="entry name" value="MarR/SlyA-like"/>
</dbReference>
<dbReference type="EMBL" id="BAABAU010000002">
    <property type="protein sequence ID" value="GAA4266646.1"/>
    <property type="molecule type" value="Genomic_DNA"/>
</dbReference>
<dbReference type="InterPro" id="IPR036390">
    <property type="entry name" value="WH_DNA-bd_sf"/>
</dbReference>
<feature type="domain" description="HTH marR-type" evidence="1">
    <location>
        <begin position="6"/>
        <end position="139"/>
    </location>
</feature>
<sequence>MMTDNDQDIDVLLAGSIAAFGLIAKSLAPALERVTMQQYRVLVLLGTRGPMRSSDLALELGLLASGITRIVNRLIGAGYVLKQAGQKSRREVIVTATDSGLALVRDALDRRREELSTLLTVLSAPDRKALVRASRALASALDGDEDLGHRILTNRHS</sequence>
<reference evidence="3" key="1">
    <citation type="journal article" date="2019" name="Int. J. Syst. Evol. Microbiol.">
        <title>The Global Catalogue of Microorganisms (GCM) 10K type strain sequencing project: providing services to taxonomists for standard genome sequencing and annotation.</title>
        <authorList>
            <consortium name="The Broad Institute Genomics Platform"/>
            <consortium name="The Broad Institute Genome Sequencing Center for Infectious Disease"/>
            <person name="Wu L."/>
            <person name="Ma J."/>
        </authorList>
    </citation>
    <scope>NUCLEOTIDE SEQUENCE [LARGE SCALE GENOMIC DNA]</scope>
    <source>
        <strain evidence="3">JCM 17442</strain>
    </source>
</reference>
<dbReference type="Proteomes" id="UP001501594">
    <property type="component" value="Unassembled WGS sequence"/>
</dbReference>
<gene>
    <name evidence="2" type="ORF">GCM10022256_22580</name>
</gene>
<dbReference type="PANTHER" id="PTHR33164">
    <property type="entry name" value="TRANSCRIPTIONAL REGULATOR, MARR FAMILY"/>
    <property type="match status" value="1"/>
</dbReference>
<organism evidence="2 3">
    <name type="scientific">Frondihabitans peucedani</name>
    <dbReference type="NCBI Taxonomy" id="598626"/>
    <lineage>
        <taxon>Bacteria</taxon>
        <taxon>Bacillati</taxon>
        <taxon>Actinomycetota</taxon>
        <taxon>Actinomycetes</taxon>
        <taxon>Micrococcales</taxon>
        <taxon>Microbacteriaceae</taxon>
        <taxon>Frondihabitans</taxon>
    </lineage>
</organism>
<name>A0ABP8E320_9MICO</name>
<dbReference type="PROSITE" id="PS50995">
    <property type="entry name" value="HTH_MARR_2"/>
    <property type="match status" value="1"/>
</dbReference>
<comment type="caution">
    <text evidence="2">The sequence shown here is derived from an EMBL/GenBank/DDBJ whole genome shotgun (WGS) entry which is preliminary data.</text>
</comment>
<keyword evidence="3" id="KW-1185">Reference proteome</keyword>
<accession>A0ABP8E320</accession>
<protein>
    <recommendedName>
        <fullName evidence="1">HTH marR-type domain-containing protein</fullName>
    </recommendedName>
</protein>
<proteinExistence type="predicted"/>
<dbReference type="SUPFAM" id="SSF46785">
    <property type="entry name" value="Winged helix' DNA-binding domain"/>
    <property type="match status" value="1"/>
</dbReference>
<dbReference type="Gene3D" id="1.10.10.10">
    <property type="entry name" value="Winged helix-like DNA-binding domain superfamily/Winged helix DNA-binding domain"/>
    <property type="match status" value="1"/>
</dbReference>
<dbReference type="Pfam" id="PF01047">
    <property type="entry name" value="MarR"/>
    <property type="match status" value="1"/>
</dbReference>
<dbReference type="SMART" id="SM00347">
    <property type="entry name" value="HTH_MARR"/>
    <property type="match status" value="1"/>
</dbReference>
<evidence type="ECO:0000259" key="1">
    <source>
        <dbReference type="PROSITE" id="PS50995"/>
    </source>
</evidence>
<dbReference type="PANTHER" id="PTHR33164:SF94">
    <property type="entry name" value="TRANSCRIPTIONAL REGULATORY PROTEIN-RELATED"/>
    <property type="match status" value="1"/>
</dbReference>
<evidence type="ECO:0000313" key="2">
    <source>
        <dbReference type="EMBL" id="GAA4266646.1"/>
    </source>
</evidence>